<dbReference type="GO" id="GO:0019262">
    <property type="term" value="P:N-acetylneuraminate catabolic process"/>
    <property type="evidence" value="ECO:0007669"/>
    <property type="project" value="TreeGrafter"/>
</dbReference>
<keyword evidence="2" id="KW-0704">Schiff base</keyword>
<gene>
    <name evidence="6" type="ORF">CHH72_20220</name>
</gene>
<dbReference type="InterPro" id="IPR020625">
    <property type="entry name" value="Schiff_base-form_aldolases_AS"/>
</dbReference>
<evidence type="ECO:0000256" key="4">
    <source>
        <dbReference type="PIRSR" id="PIRSR001365-1"/>
    </source>
</evidence>
<comment type="caution">
    <text evidence="6">The sequence shown here is derived from an EMBL/GenBank/DDBJ whole genome shotgun (WGS) entry which is preliminary data.</text>
</comment>
<dbReference type="PANTHER" id="PTHR42849">
    <property type="entry name" value="N-ACETYLNEURAMINATE LYASE"/>
    <property type="match status" value="1"/>
</dbReference>
<dbReference type="CDD" id="cd00408">
    <property type="entry name" value="DHDPS-like"/>
    <property type="match status" value="1"/>
</dbReference>
<dbReference type="PANTHER" id="PTHR42849:SF1">
    <property type="entry name" value="N-ACETYLNEURAMINATE LYASE"/>
    <property type="match status" value="1"/>
</dbReference>
<feature type="active site" description="Schiff-base intermediate with substrate" evidence="4">
    <location>
        <position position="180"/>
    </location>
</feature>
<dbReference type="Pfam" id="PF00701">
    <property type="entry name" value="DHDPS"/>
    <property type="match status" value="1"/>
</dbReference>
<comment type="similarity">
    <text evidence="3">Belongs to the DapA family.</text>
</comment>
<dbReference type="GO" id="GO:0005829">
    <property type="term" value="C:cytosol"/>
    <property type="evidence" value="ECO:0007669"/>
    <property type="project" value="TreeGrafter"/>
</dbReference>
<evidence type="ECO:0008006" key="8">
    <source>
        <dbReference type="Google" id="ProtNLM"/>
    </source>
</evidence>
<sequence length="320" mass="36714">MKELCRFLSKIKKSEVIKLLQGIIPPLVTFFDENGSVDKETNFRLIDILIEKEVDGLLLLGSSGEFTSMTHQQKSDYIDHVIPYINKRVKCMVNVGSNVVEEAVNLAIKAEKAGADAVLIVNPFYWPLSEAQLIDYFSEIIQSIKIDAYLYNVPMLSSQEIPVNIIPELLERHDNLKGIKETVSDIGRYRKLIENVRPKNTEFVILTGFDDHLLPGMMIGTNGSINSTAVVFPEISVKLKKAMEQQHFEAVNRYQNLIAEAMQLYDINNSFFSTIKEAVSYRWFNGERVYHKKPFHLINANTRSEVERIVDNINRKWKED</sequence>
<evidence type="ECO:0000256" key="1">
    <source>
        <dbReference type="ARBA" id="ARBA00023239"/>
    </source>
</evidence>
<accession>A0A268NUD2</accession>
<evidence type="ECO:0000256" key="5">
    <source>
        <dbReference type="PIRSR" id="PIRSR001365-2"/>
    </source>
</evidence>
<dbReference type="SMART" id="SM01130">
    <property type="entry name" value="DHDPS"/>
    <property type="match status" value="1"/>
</dbReference>
<dbReference type="EMBL" id="NPCC01000042">
    <property type="protein sequence ID" value="PAE87106.1"/>
    <property type="molecule type" value="Genomic_DNA"/>
</dbReference>
<evidence type="ECO:0000256" key="3">
    <source>
        <dbReference type="PIRNR" id="PIRNR001365"/>
    </source>
</evidence>
<evidence type="ECO:0000313" key="6">
    <source>
        <dbReference type="EMBL" id="PAE87106.1"/>
    </source>
</evidence>
<dbReference type="Proteomes" id="UP000216207">
    <property type="component" value="Unassembled WGS sequence"/>
</dbReference>
<dbReference type="InterPro" id="IPR002220">
    <property type="entry name" value="DapA-like"/>
</dbReference>
<dbReference type="AlphaFoldDB" id="A0A268NUD2"/>
<proteinExistence type="inferred from homology"/>
<dbReference type="PRINTS" id="PR00146">
    <property type="entry name" value="DHPICSNTHASE"/>
</dbReference>
<keyword evidence="1 3" id="KW-0456">Lyase</keyword>
<reference evidence="6 7" key="1">
    <citation type="submission" date="2017-07" db="EMBL/GenBank/DDBJ databases">
        <title>Isolation and whole genome analysis of endospore-forming bacteria from heroin.</title>
        <authorList>
            <person name="Kalinowski J."/>
            <person name="Ahrens B."/>
            <person name="Al-Dilaimi A."/>
            <person name="Winkler A."/>
            <person name="Wibberg D."/>
            <person name="Schleenbecker U."/>
            <person name="Ruckert C."/>
            <person name="Wolfel R."/>
            <person name="Grass G."/>
        </authorList>
    </citation>
    <scope>NUCLEOTIDE SEQUENCE [LARGE SCALE GENOMIC DNA]</scope>
    <source>
        <strain evidence="6 7">7539</strain>
    </source>
</reference>
<dbReference type="SUPFAM" id="SSF51569">
    <property type="entry name" value="Aldolase"/>
    <property type="match status" value="1"/>
</dbReference>
<feature type="active site" description="Proton donor/acceptor" evidence="4">
    <location>
        <position position="151"/>
    </location>
</feature>
<name>A0A268NUD2_SHOCL</name>
<feature type="binding site" evidence="5">
    <location>
        <position position="225"/>
    </location>
    <ligand>
        <name>pyruvate</name>
        <dbReference type="ChEBI" id="CHEBI:15361"/>
    </ligand>
</feature>
<dbReference type="GO" id="GO:0008747">
    <property type="term" value="F:N-acetylneuraminate lyase activity"/>
    <property type="evidence" value="ECO:0007669"/>
    <property type="project" value="TreeGrafter"/>
</dbReference>
<dbReference type="Gene3D" id="3.20.20.70">
    <property type="entry name" value="Aldolase class I"/>
    <property type="match status" value="1"/>
</dbReference>
<dbReference type="PROSITE" id="PS00666">
    <property type="entry name" value="DHDPS_2"/>
    <property type="match status" value="1"/>
</dbReference>
<dbReference type="PIRSF" id="PIRSF001365">
    <property type="entry name" value="DHDPS"/>
    <property type="match status" value="1"/>
</dbReference>
<organism evidence="6 7">
    <name type="scientific">Shouchella clausii</name>
    <name type="common">Alkalihalobacillus clausii</name>
    <dbReference type="NCBI Taxonomy" id="79880"/>
    <lineage>
        <taxon>Bacteria</taxon>
        <taxon>Bacillati</taxon>
        <taxon>Bacillota</taxon>
        <taxon>Bacilli</taxon>
        <taxon>Bacillales</taxon>
        <taxon>Bacillaceae</taxon>
        <taxon>Shouchella</taxon>
    </lineage>
</organism>
<evidence type="ECO:0000256" key="2">
    <source>
        <dbReference type="ARBA" id="ARBA00023270"/>
    </source>
</evidence>
<protein>
    <recommendedName>
        <fullName evidence="8">Dihydrodipicolinate synthase family protein</fullName>
    </recommendedName>
</protein>
<evidence type="ECO:0000313" key="7">
    <source>
        <dbReference type="Proteomes" id="UP000216207"/>
    </source>
</evidence>
<dbReference type="InterPro" id="IPR013785">
    <property type="entry name" value="Aldolase_TIM"/>
</dbReference>